<accession>A0AAD4Q2K3</accession>
<proteinExistence type="predicted"/>
<name>A0AAD4Q2K3_9AGAM</name>
<evidence type="ECO:0000313" key="2">
    <source>
        <dbReference type="Proteomes" id="UP001201163"/>
    </source>
</evidence>
<comment type="caution">
    <text evidence="1">The sequence shown here is derived from an EMBL/GenBank/DDBJ whole genome shotgun (WGS) entry which is preliminary data.</text>
</comment>
<keyword evidence="2" id="KW-1185">Reference proteome</keyword>
<reference evidence="1" key="1">
    <citation type="submission" date="2022-01" db="EMBL/GenBank/DDBJ databases">
        <title>Comparative genomics reveals a dynamic genome evolution in the ectomycorrhizal milk-cap (Lactarius) mushrooms.</title>
        <authorList>
            <consortium name="DOE Joint Genome Institute"/>
            <person name="Lebreton A."/>
            <person name="Tang N."/>
            <person name="Kuo A."/>
            <person name="LaButti K."/>
            <person name="Drula E."/>
            <person name="Barry K."/>
            <person name="Clum A."/>
            <person name="Lipzen A."/>
            <person name="Mousain D."/>
            <person name="Ng V."/>
            <person name="Wang R."/>
            <person name="Wang X."/>
            <person name="Dai Y."/>
            <person name="Henrissat B."/>
            <person name="Grigoriev I.V."/>
            <person name="Guerin-Laguette A."/>
            <person name="Yu F."/>
            <person name="Martin F.M."/>
        </authorList>
    </citation>
    <scope>NUCLEOTIDE SEQUENCE</scope>
    <source>
        <strain evidence="1">QP</strain>
    </source>
</reference>
<organism evidence="1 2">
    <name type="scientific">Lactarius akahatsu</name>
    <dbReference type="NCBI Taxonomy" id="416441"/>
    <lineage>
        <taxon>Eukaryota</taxon>
        <taxon>Fungi</taxon>
        <taxon>Dikarya</taxon>
        <taxon>Basidiomycota</taxon>
        <taxon>Agaricomycotina</taxon>
        <taxon>Agaricomycetes</taxon>
        <taxon>Russulales</taxon>
        <taxon>Russulaceae</taxon>
        <taxon>Lactarius</taxon>
    </lineage>
</organism>
<evidence type="ECO:0000313" key="1">
    <source>
        <dbReference type="EMBL" id="KAH8978652.1"/>
    </source>
</evidence>
<dbReference type="EMBL" id="JAKELL010000214">
    <property type="protein sequence ID" value="KAH8978652.1"/>
    <property type="molecule type" value="Genomic_DNA"/>
</dbReference>
<dbReference type="Proteomes" id="UP001201163">
    <property type="component" value="Unassembled WGS sequence"/>
</dbReference>
<dbReference type="AlphaFoldDB" id="A0AAD4Q2K3"/>
<gene>
    <name evidence="1" type="ORF">EDB92DRAFT_549349</name>
</gene>
<sequence length="243" mass="26858">MSTVQSPDYSPHIINGIHEVASQHVGKAIVNIIRNCFPSGKIRSGNYYLRRSHTMILQYFLQLEVEDQDTIHREFVITADMKEKLEDGKRSVFKRFSLAKDYERVAKNLFIIVESASHRAASKNLMAQISEAIAARAPQLGTTTTLSDPFSDSHAASTLTDIDVGNLNQLEVSTYHSEARGEAAVVIALQGRDATTQEILGMIPLEVFPGDRTDEQAETRTVSSYDTVGHGLYGTEVGDDADR</sequence>
<protein>
    <submittedName>
        <fullName evidence="1">Uncharacterized protein</fullName>
    </submittedName>
</protein>